<keyword evidence="6" id="KW-1185">Reference proteome</keyword>
<dbReference type="EMBL" id="FPKS01000003">
    <property type="protein sequence ID" value="SFZ72770.1"/>
    <property type="molecule type" value="Genomic_DNA"/>
</dbReference>
<keyword evidence="1" id="KW-0812">Transmembrane</keyword>
<evidence type="ECO:0000313" key="3">
    <source>
        <dbReference type="EMBL" id="PCS03890.1"/>
    </source>
</evidence>
<dbReference type="GO" id="GO:0032259">
    <property type="term" value="P:methylation"/>
    <property type="evidence" value="ECO:0007669"/>
    <property type="project" value="UniProtKB-KW"/>
</dbReference>
<dbReference type="GO" id="GO:0008168">
    <property type="term" value="F:methyltransferase activity"/>
    <property type="evidence" value="ECO:0007669"/>
    <property type="project" value="UniProtKB-KW"/>
</dbReference>
<sequence length="221" mass="25387">MTIFLIFTLGTIWGSFFGLMIDRLPEHSIVRPRSHCLNCGQILIWRDLIPIISQLINGARCRYCKIKLTCWYSILELACGVLFVMGWLEKVDLTFSLICLASFLMVGFDLKTHAFPLGIWLIFFALLSFTCPYNIGVLSCILIAIVTELFSLKMGSGDWLYLSLVSFSADFFQLTLCLFWASLSGLLYYAFNPKQRKAEIPFLPFLFLSYLCHFCLKMMLQ</sequence>
<proteinExistence type="predicted"/>
<feature type="transmembrane region" description="Helical" evidence="1">
    <location>
        <begin position="202"/>
        <end position="220"/>
    </location>
</feature>
<keyword evidence="1" id="KW-0472">Membrane</keyword>
<evidence type="ECO:0000259" key="2">
    <source>
        <dbReference type="Pfam" id="PF06750"/>
    </source>
</evidence>
<feature type="transmembrane region" description="Helical" evidence="1">
    <location>
        <begin position="159"/>
        <end position="190"/>
    </location>
</feature>
<name>A0A1K2H9D5_9LACT</name>
<evidence type="ECO:0000313" key="5">
    <source>
        <dbReference type="Proteomes" id="UP000185655"/>
    </source>
</evidence>
<accession>A0A1K2H9D5</accession>
<dbReference type="InterPro" id="IPR050882">
    <property type="entry name" value="Prepilin_peptidase/N-MTase"/>
</dbReference>
<reference evidence="4 5" key="2">
    <citation type="submission" date="2016-11" db="EMBL/GenBank/DDBJ databases">
        <authorList>
            <person name="Jaros S."/>
            <person name="Januszkiewicz K."/>
            <person name="Wedrychowicz H."/>
        </authorList>
    </citation>
    <scope>NUCLEOTIDE SEQUENCE [LARGE SCALE GENOMIC DNA]</scope>
    <source>
        <strain evidence="4 5">DSM 22330</strain>
    </source>
</reference>
<feature type="transmembrane region" description="Helical" evidence="1">
    <location>
        <begin position="70"/>
        <end position="87"/>
    </location>
</feature>
<evidence type="ECO:0000313" key="6">
    <source>
        <dbReference type="Proteomes" id="UP000218979"/>
    </source>
</evidence>
<dbReference type="PANTHER" id="PTHR30487">
    <property type="entry name" value="TYPE 4 PREPILIN-LIKE PROTEINS LEADER PEPTIDE-PROCESSING ENZYME"/>
    <property type="match status" value="1"/>
</dbReference>
<dbReference type="AlphaFoldDB" id="A0A1K2H9D5"/>
<dbReference type="Pfam" id="PF06750">
    <property type="entry name" value="A24_N_bact"/>
    <property type="match status" value="1"/>
</dbReference>
<organism evidence="4 5">
    <name type="scientific">Pseudolactococcus chungangensis CAU 28 = DSM 22330</name>
    <dbReference type="NCBI Taxonomy" id="1122154"/>
    <lineage>
        <taxon>Bacteria</taxon>
        <taxon>Bacillati</taxon>
        <taxon>Bacillota</taxon>
        <taxon>Bacilli</taxon>
        <taxon>Lactobacillales</taxon>
        <taxon>Streptococcaceae</taxon>
        <taxon>Pseudolactococcus</taxon>
    </lineage>
</organism>
<dbReference type="InterPro" id="IPR010627">
    <property type="entry name" value="Prepilin_pept_A24_N"/>
</dbReference>
<dbReference type="STRING" id="1122154.SAMN02746068_00642"/>
<protein>
    <submittedName>
        <fullName evidence="4">Leader peptidase (Prepilin peptidase) / N-methyltransferase</fullName>
    </submittedName>
    <submittedName>
        <fullName evidence="3">Type II secretory pathway, prepilin signal peptidase PulO related peptidase</fullName>
    </submittedName>
</protein>
<dbReference type="OrthoDB" id="9789291at2"/>
<evidence type="ECO:0000313" key="4">
    <source>
        <dbReference type="EMBL" id="SFZ72770.1"/>
    </source>
</evidence>
<gene>
    <name evidence="3" type="ORF">RR45_GL001918</name>
    <name evidence="4" type="ORF">SAMN02746068_00642</name>
</gene>
<dbReference type="Proteomes" id="UP000185655">
    <property type="component" value="Unassembled WGS sequence"/>
</dbReference>
<reference evidence="3 6" key="1">
    <citation type="submission" date="2014-12" db="EMBL/GenBank/DDBJ databases">
        <title>Draft genome sequences of 10 type strains of Lactococcus.</title>
        <authorList>
            <person name="Sun Z."/>
            <person name="Zhong Z."/>
            <person name="Liu W."/>
            <person name="Zhang W."/>
            <person name="Zhang H."/>
        </authorList>
    </citation>
    <scope>NUCLEOTIDE SEQUENCE [LARGE SCALE GENOMIC DNA]</scope>
    <source>
        <strain evidence="3 6">DSM 22330</strain>
    </source>
</reference>
<dbReference type="PANTHER" id="PTHR30487:SF0">
    <property type="entry name" value="PREPILIN LEADER PEPTIDASE_N-METHYLTRANSFERASE-RELATED"/>
    <property type="match status" value="1"/>
</dbReference>
<feature type="transmembrane region" description="Helical" evidence="1">
    <location>
        <begin position="117"/>
        <end position="147"/>
    </location>
</feature>
<dbReference type="Proteomes" id="UP000218979">
    <property type="component" value="Unassembled WGS sequence"/>
</dbReference>
<dbReference type="GO" id="GO:0005886">
    <property type="term" value="C:plasma membrane"/>
    <property type="evidence" value="ECO:0007669"/>
    <property type="project" value="TreeGrafter"/>
</dbReference>
<keyword evidence="4" id="KW-0489">Methyltransferase</keyword>
<keyword evidence="4" id="KW-0808">Transferase</keyword>
<dbReference type="EMBL" id="JXJT01000007">
    <property type="protein sequence ID" value="PCS03890.1"/>
    <property type="molecule type" value="Genomic_DNA"/>
</dbReference>
<keyword evidence="1" id="KW-1133">Transmembrane helix</keyword>
<feature type="transmembrane region" description="Helical" evidence="1">
    <location>
        <begin position="93"/>
        <end position="110"/>
    </location>
</feature>
<dbReference type="GO" id="GO:0006465">
    <property type="term" value="P:signal peptide processing"/>
    <property type="evidence" value="ECO:0007669"/>
    <property type="project" value="TreeGrafter"/>
</dbReference>
<dbReference type="RefSeq" id="WP_031365246.1">
    <property type="nucleotide sequence ID" value="NZ_FPKS01000003.1"/>
</dbReference>
<feature type="transmembrane region" description="Helical" evidence="1">
    <location>
        <begin position="6"/>
        <end position="24"/>
    </location>
</feature>
<evidence type="ECO:0000256" key="1">
    <source>
        <dbReference type="SAM" id="Phobius"/>
    </source>
</evidence>
<dbReference type="GO" id="GO:0004190">
    <property type="term" value="F:aspartic-type endopeptidase activity"/>
    <property type="evidence" value="ECO:0007669"/>
    <property type="project" value="TreeGrafter"/>
</dbReference>
<feature type="domain" description="Prepilin peptidase A24 N-terminal" evidence="2">
    <location>
        <begin position="9"/>
        <end position="87"/>
    </location>
</feature>